<dbReference type="Proteomes" id="UP001190700">
    <property type="component" value="Unassembled WGS sequence"/>
</dbReference>
<organism evidence="2 3">
    <name type="scientific">Cymbomonas tetramitiformis</name>
    <dbReference type="NCBI Taxonomy" id="36881"/>
    <lineage>
        <taxon>Eukaryota</taxon>
        <taxon>Viridiplantae</taxon>
        <taxon>Chlorophyta</taxon>
        <taxon>Pyramimonadophyceae</taxon>
        <taxon>Pyramimonadales</taxon>
        <taxon>Pyramimonadaceae</taxon>
        <taxon>Cymbomonas</taxon>
    </lineage>
</organism>
<keyword evidence="3" id="KW-1185">Reference proteome</keyword>
<dbReference type="EMBL" id="LGRX02005315">
    <property type="protein sequence ID" value="KAK3278708.1"/>
    <property type="molecule type" value="Genomic_DNA"/>
</dbReference>
<dbReference type="AlphaFoldDB" id="A0AAE0GIU0"/>
<evidence type="ECO:0000256" key="1">
    <source>
        <dbReference type="SAM" id="MobiDB-lite"/>
    </source>
</evidence>
<evidence type="ECO:0000313" key="2">
    <source>
        <dbReference type="EMBL" id="KAK3278708.1"/>
    </source>
</evidence>
<evidence type="ECO:0000313" key="3">
    <source>
        <dbReference type="Proteomes" id="UP001190700"/>
    </source>
</evidence>
<feature type="region of interest" description="Disordered" evidence="1">
    <location>
        <begin position="1"/>
        <end position="22"/>
    </location>
</feature>
<comment type="caution">
    <text evidence="2">The sequence shown here is derived from an EMBL/GenBank/DDBJ whole genome shotgun (WGS) entry which is preliminary data.</text>
</comment>
<accession>A0AAE0GIU0</accession>
<sequence length="468" mass="52281">MPRKSSAPVALAARKRAKKEVELDEIRSPGKDHVAGNDHTELLAPDIFAEDIGPALACDMTYTSDLYGSKCDPSKRKQKSDIKADSQLTENLDWRDNVFFDNSATAHTLGGENHQLSSEGHEDVIPAKPVELVVSLESHVMAPATGMPLSGWKAAFNLRDRQAVSQRCVEAIRRLQTSAPRSAVATKRIEHVQGDVLAYSDGNRQEILNPGRVSTAEEDPAKVAIHVVKENQATVQHLLSIADSTLKIQKSYKILGLYLLFLVYYAGVLSTQRPVQESYNIVSTLEMSSLKPLEKYFDGVEPIVDWLYQLVTDVWTKPVCGNWLCEEPYERAAFGRFGCKMDCGTEHTLYPVILEVSTSQPPTLSSNPLNLLQGLSWNICLRDTARHELGLGDLCWFRLEQTFQSFGQTTMEELHLPAGNWLIRVRNDYYRLTHGKIYNASSLNEIPTDADWTACRVCFILDLESIVG</sequence>
<name>A0AAE0GIU0_9CHLO</name>
<protein>
    <submittedName>
        <fullName evidence="2">Uncharacterized protein</fullName>
    </submittedName>
</protein>
<gene>
    <name evidence="2" type="ORF">CYMTET_13368</name>
</gene>
<reference evidence="2 3" key="1">
    <citation type="journal article" date="2015" name="Genome Biol. Evol.">
        <title>Comparative Genomics of a Bacterivorous Green Alga Reveals Evolutionary Causalities and Consequences of Phago-Mixotrophic Mode of Nutrition.</title>
        <authorList>
            <person name="Burns J.A."/>
            <person name="Paasch A."/>
            <person name="Narechania A."/>
            <person name="Kim E."/>
        </authorList>
    </citation>
    <scope>NUCLEOTIDE SEQUENCE [LARGE SCALE GENOMIC DNA]</scope>
    <source>
        <strain evidence="2 3">PLY_AMNH</strain>
    </source>
</reference>
<proteinExistence type="predicted"/>